<keyword evidence="3 7" id="KW-0597">Phosphoprotein</keyword>
<evidence type="ECO:0000256" key="3">
    <source>
        <dbReference type="ARBA" id="ARBA00022553"/>
    </source>
</evidence>
<dbReference type="InterPro" id="IPR011006">
    <property type="entry name" value="CheY-like_superfamily"/>
</dbReference>
<gene>
    <name evidence="10" type="ORF">IQ235_17095</name>
</gene>
<dbReference type="EC" id="2.7.13.3" evidence="2"/>
<evidence type="ECO:0000259" key="9">
    <source>
        <dbReference type="PROSITE" id="PS50110"/>
    </source>
</evidence>
<dbReference type="InterPro" id="IPR036890">
    <property type="entry name" value="HATPase_C_sf"/>
</dbReference>
<dbReference type="Pfam" id="PF00072">
    <property type="entry name" value="Response_reg"/>
    <property type="match status" value="1"/>
</dbReference>
<evidence type="ECO:0000259" key="8">
    <source>
        <dbReference type="PROSITE" id="PS50109"/>
    </source>
</evidence>
<dbReference type="Proteomes" id="UP000621799">
    <property type="component" value="Unassembled WGS sequence"/>
</dbReference>
<feature type="domain" description="Response regulatory" evidence="9">
    <location>
        <begin position="6"/>
        <end position="122"/>
    </location>
</feature>
<dbReference type="RefSeq" id="WP_264322649.1">
    <property type="nucleotide sequence ID" value="NZ_JADEXN010000367.1"/>
</dbReference>
<dbReference type="SUPFAM" id="SSF52172">
    <property type="entry name" value="CheY-like"/>
    <property type="match status" value="1"/>
</dbReference>
<evidence type="ECO:0000313" key="10">
    <source>
        <dbReference type="EMBL" id="MBE9042490.1"/>
    </source>
</evidence>
<feature type="modified residue" description="4-aspartylphosphate" evidence="7">
    <location>
        <position position="57"/>
    </location>
</feature>
<proteinExistence type="predicted"/>
<comment type="caution">
    <text evidence="10">The sequence shown here is derived from an EMBL/GenBank/DDBJ whole genome shotgun (WGS) entry which is preliminary data.</text>
</comment>
<name>A0A928Z9C0_9CYAN</name>
<dbReference type="PROSITE" id="PS50109">
    <property type="entry name" value="HIS_KIN"/>
    <property type="match status" value="1"/>
</dbReference>
<evidence type="ECO:0000256" key="5">
    <source>
        <dbReference type="ARBA" id="ARBA00022777"/>
    </source>
</evidence>
<evidence type="ECO:0000313" key="11">
    <source>
        <dbReference type="Proteomes" id="UP000621799"/>
    </source>
</evidence>
<evidence type="ECO:0000256" key="6">
    <source>
        <dbReference type="ARBA" id="ARBA00023012"/>
    </source>
</evidence>
<dbReference type="InterPro" id="IPR003594">
    <property type="entry name" value="HATPase_dom"/>
</dbReference>
<dbReference type="Gene3D" id="3.40.50.2300">
    <property type="match status" value="1"/>
</dbReference>
<keyword evidence="4" id="KW-0808">Transferase</keyword>
<dbReference type="InterPro" id="IPR005467">
    <property type="entry name" value="His_kinase_dom"/>
</dbReference>
<dbReference type="InterPro" id="IPR004358">
    <property type="entry name" value="Sig_transdc_His_kin-like_C"/>
</dbReference>
<sequence length="383" mass="43244">MDETLRLLVVDDDEVDRMALRRALKRSTLSFELQEVDSADVGANLLKSEPFDCAFLDYRMPGCDGLTLVNRLRESGVKTPLIALTGQGSEETAVNLMKAGVSDYLPKIRLSTETLTQAIHKAIRVYRAECEVALANQRLRESHKRLERQNQALEYMVKQRDDFATRLTHDLRTPLIAANRVLELCLQETFGEITEETQEALRNIATSNTNLLTMVNALLEVYRHDAGQKLLSRSRFSLRSLCKEIVEELAPLAYEKGLEIVLDIDDALEFFIEGDRLELRRLITNLAGNAIKFTDTGRVTLRLRSRATKISLEVEDTGAGIDEEDLRQIFERFRQGNHMRVGSGLGLHLAQRIAHLHNGQITVRSTLGEGSVFELTLPQTRSI</sequence>
<dbReference type="PANTHER" id="PTHR43047:SF72">
    <property type="entry name" value="OSMOSENSING HISTIDINE PROTEIN KINASE SLN1"/>
    <property type="match status" value="1"/>
</dbReference>
<dbReference type="FunFam" id="3.30.565.10:FF:000006">
    <property type="entry name" value="Sensor histidine kinase WalK"/>
    <property type="match status" value="1"/>
</dbReference>
<organism evidence="10 11">
    <name type="scientific">Zarconia navalis LEGE 11467</name>
    <dbReference type="NCBI Taxonomy" id="1828826"/>
    <lineage>
        <taxon>Bacteria</taxon>
        <taxon>Bacillati</taxon>
        <taxon>Cyanobacteriota</taxon>
        <taxon>Cyanophyceae</taxon>
        <taxon>Oscillatoriophycideae</taxon>
        <taxon>Oscillatoriales</taxon>
        <taxon>Oscillatoriales incertae sedis</taxon>
        <taxon>Zarconia</taxon>
        <taxon>Zarconia navalis</taxon>
    </lineage>
</organism>
<keyword evidence="5 10" id="KW-0418">Kinase</keyword>
<accession>A0A928Z9C0</accession>
<dbReference type="CDD" id="cd00082">
    <property type="entry name" value="HisKA"/>
    <property type="match status" value="1"/>
</dbReference>
<evidence type="ECO:0000256" key="2">
    <source>
        <dbReference type="ARBA" id="ARBA00012438"/>
    </source>
</evidence>
<keyword evidence="6" id="KW-0902">Two-component regulatory system</keyword>
<evidence type="ECO:0000256" key="4">
    <source>
        <dbReference type="ARBA" id="ARBA00022679"/>
    </source>
</evidence>
<reference evidence="10" key="1">
    <citation type="submission" date="2020-10" db="EMBL/GenBank/DDBJ databases">
        <authorList>
            <person name="Castelo-Branco R."/>
            <person name="Eusebio N."/>
            <person name="Adriana R."/>
            <person name="Vieira A."/>
            <person name="Brugerolle De Fraissinette N."/>
            <person name="Rezende De Castro R."/>
            <person name="Schneider M.P."/>
            <person name="Vasconcelos V."/>
            <person name="Leao P.N."/>
        </authorList>
    </citation>
    <scope>NUCLEOTIDE SEQUENCE</scope>
    <source>
        <strain evidence="10">LEGE 11467</strain>
    </source>
</reference>
<dbReference type="PRINTS" id="PR00344">
    <property type="entry name" value="BCTRLSENSOR"/>
</dbReference>
<dbReference type="Gene3D" id="1.10.287.130">
    <property type="match status" value="1"/>
</dbReference>
<dbReference type="SMART" id="SM00387">
    <property type="entry name" value="HATPase_c"/>
    <property type="match status" value="1"/>
</dbReference>
<dbReference type="InterPro" id="IPR001789">
    <property type="entry name" value="Sig_transdc_resp-reg_receiver"/>
</dbReference>
<dbReference type="Pfam" id="PF02518">
    <property type="entry name" value="HATPase_c"/>
    <property type="match status" value="1"/>
</dbReference>
<dbReference type="PROSITE" id="PS50110">
    <property type="entry name" value="RESPONSE_REGULATORY"/>
    <property type="match status" value="1"/>
</dbReference>
<dbReference type="Pfam" id="PF00512">
    <property type="entry name" value="HisKA"/>
    <property type="match status" value="1"/>
</dbReference>
<comment type="catalytic activity">
    <reaction evidence="1">
        <text>ATP + protein L-histidine = ADP + protein N-phospho-L-histidine.</text>
        <dbReference type="EC" id="2.7.13.3"/>
    </reaction>
</comment>
<dbReference type="InterPro" id="IPR003661">
    <property type="entry name" value="HisK_dim/P_dom"/>
</dbReference>
<dbReference type="PANTHER" id="PTHR43047">
    <property type="entry name" value="TWO-COMPONENT HISTIDINE PROTEIN KINASE"/>
    <property type="match status" value="1"/>
</dbReference>
<dbReference type="CDD" id="cd00156">
    <property type="entry name" value="REC"/>
    <property type="match status" value="1"/>
</dbReference>
<dbReference type="Gene3D" id="3.30.565.10">
    <property type="entry name" value="Histidine kinase-like ATPase, C-terminal domain"/>
    <property type="match status" value="1"/>
</dbReference>
<protein>
    <recommendedName>
        <fullName evidence="2">histidine kinase</fullName>
        <ecNumber evidence="2">2.7.13.3</ecNumber>
    </recommendedName>
</protein>
<dbReference type="SMART" id="SM00448">
    <property type="entry name" value="REC"/>
    <property type="match status" value="1"/>
</dbReference>
<dbReference type="SUPFAM" id="SSF55874">
    <property type="entry name" value="ATPase domain of HSP90 chaperone/DNA topoisomerase II/histidine kinase"/>
    <property type="match status" value="1"/>
</dbReference>
<evidence type="ECO:0000256" key="7">
    <source>
        <dbReference type="PROSITE-ProRule" id="PRU00169"/>
    </source>
</evidence>
<dbReference type="GO" id="GO:0000155">
    <property type="term" value="F:phosphorelay sensor kinase activity"/>
    <property type="evidence" value="ECO:0007669"/>
    <property type="project" value="InterPro"/>
</dbReference>
<feature type="domain" description="Histidine kinase" evidence="8">
    <location>
        <begin position="166"/>
        <end position="381"/>
    </location>
</feature>
<keyword evidence="11" id="KW-1185">Reference proteome</keyword>
<dbReference type="EMBL" id="JADEXN010000367">
    <property type="protein sequence ID" value="MBE9042490.1"/>
    <property type="molecule type" value="Genomic_DNA"/>
</dbReference>
<evidence type="ECO:0000256" key="1">
    <source>
        <dbReference type="ARBA" id="ARBA00000085"/>
    </source>
</evidence>
<dbReference type="SMART" id="SM00388">
    <property type="entry name" value="HisKA"/>
    <property type="match status" value="1"/>
</dbReference>
<dbReference type="AlphaFoldDB" id="A0A928Z9C0"/>